<evidence type="ECO:0000256" key="1">
    <source>
        <dbReference type="ARBA" id="ARBA00023121"/>
    </source>
</evidence>
<dbReference type="Gene3D" id="3.30.1180.10">
    <property type="match status" value="1"/>
</dbReference>
<dbReference type="PANTHER" id="PTHR33434:SF2">
    <property type="entry name" value="FATTY ACID-BINDING PROTEIN TM_1468"/>
    <property type="match status" value="1"/>
</dbReference>
<keyword evidence="3" id="KW-1185">Reference proteome</keyword>
<dbReference type="InterPro" id="IPR050270">
    <property type="entry name" value="DegV_domain_contain"/>
</dbReference>
<dbReference type="SUPFAM" id="SSF82549">
    <property type="entry name" value="DAK1/DegV-like"/>
    <property type="match status" value="1"/>
</dbReference>
<keyword evidence="1" id="KW-0446">Lipid-binding</keyword>
<dbReference type="GO" id="GO:0008289">
    <property type="term" value="F:lipid binding"/>
    <property type="evidence" value="ECO:0007669"/>
    <property type="project" value="UniProtKB-KW"/>
</dbReference>
<accession>A0A4R2LK06</accession>
<dbReference type="InterPro" id="IPR043168">
    <property type="entry name" value="DegV_C"/>
</dbReference>
<evidence type="ECO:0000313" key="3">
    <source>
        <dbReference type="Proteomes" id="UP000295711"/>
    </source>
</evidence>
<dbReference type="EMBL" id="SLXA01000002">
    <property type="protein sequence ID" value="TCO85865.1"/>
    <property type="molecule type" value="Genomic_DNA"/>
</dbReference>
<protein>
    <submittedName>
        <fullName evidence="2">DegV family protein with EDD domain</fullName>
    </submittedName>
</protein>
<dbReference type="NCBIfam" id="TIGR00762">
    <property type="entry name" value="DegV"/>
    <property type="match status" value="1"/>
</dbReference>
<dbReference type="RefSeq" id="WP_132088783.1">
    <property type="nucleotide sequence ID" value="NZ_JANKAQ010000001.1"/>
</dbReference>
<proteinExistence type="predicted"/>
<dbReference type="InterPro" id="IPR003797">
    <property type="entry name" value="DegV"/>
</dbReference>
<dbReference type="Proteomes" id="UP000295711">
    <property type="component" value="Unassembled WGS sequence"/>
</dbReference>
<dbReference type="Gene3D" id="3.40.50.10170">
    <property type="match status" value="1"/>
</dbReference>
<dbReference type="Pfam" id="PF02645">
    <property type="entry name" value="DegV"/>
    <property type="match status" value="1"/>
</dbReference>
<dbReference type="PANTHER" id="PTHR33434">
    <property type="entry name" value="DEGV DOMAIN-CONTAINING PROTEIN DR_1986-RELATED"/>
    <property type="match status" value="1"/>
</dbReference>
<dbReference type="AlphaFoldDB" id="A0A4R2LK06"/>
<evidence type="ECO:0000313" key="2">
    <source>
        <dbReference type="EMBL" id="TCO85865.1"/>
    </source>
</evidence>
<dbReference type="PROSITE" id="PS51482">
    <property type="entry name" value="DEGV"/>
    <property type="match status" value="1"/>
</dbReference>
<comment type="caution">
    <text evidence="2">The sequence shown here is derived from an EMBL/GenBank/DDBJ whole genome shotgun (WGS) entry which is preliminary data.</text>
</comment>
<dbReference type="OrthoDB" id="9780216at2"/>
<organism evidence="2 3">
    <name type="scientific">Frisingicoccus caecimuris</name>
    <dbReference type="NCBI Taxonomy" id="1796636"/>
    <lineage>
        <taxon>Bacteria</taxon>
        <taxon>Bacillati</taxon>
        <taxon>Bacillota</taxon>
        <taxon>Clostridia</taxon>
        <taxon>Lachnospirales</taxon>
        <taxon>Lachnospiraceae</taxon>
        <taxon>Frisingicoccus</taxon>
    </lineage>
</organism>
<sequence length="287" mass="30767">MKTAVVTDSNSGITAGMGKKIGAFVVPMPVMIDGKTYYEGVNLTQEAFFQSQMSGGDITTSQPSPGDVMDLWGQVLADGYDELVYIPMSSGLSNSCASAMILAEDYDGKVQVVDNHRISVTQYASVLDAIKLANEGKNALEIKKALEEAAYDASIYIAVDTLEFLRKGGRITPAAAAIGSVLNIKPILSIQGDRLDAYAKARGIKRCRAKLIEALKNDFKERLDGADMSKVRVGTAGSFRRAEDAEAWRQEVADAFPGFDVVYGNLGCSIASHTGPEARGIGFYKVL</sequence>
<name>A0A4R2LK06_9FIRM</name>
<gene>
    <name evidence="2" type="ORF">EV212_102180</name>
</gene>
<reference evidence="2 3" key="1">
    <citation type="submission" date="2019-03" db="EMBL/GenBank/DDBJ databases">
        <title>Genomic Encyclopedia of Type Strains, Phase IV (KMG-IV): sequencing the most valuable type-strain genomes for metagenomic binning, comparative biology and taxonomic classification.</title>
        <authorList>
            <person name="Goeker M."/>
        </authorList>
    </citation>
    <scope>NUCLEOTIDE SEQUENCE [LARGE SCALE GENOMIC DNA]</scope>
    <source>
        <strain evidence="2 3">DSM 28559</strain>
    </source>
</reference>